<comment type="catalytic activity">
    <reaction evidence="12 13">
        <text>a 2'-deoxyribonucleoside 5'-diphosphate + [thioredoxin]-disulfide + H2O = a ribonucleoside 5'-diphosphate + [thioredoxin]-dithiol</text>
        <dbReference type="Rhea" id="RHEA:23252"/>
        <dbReference type="Rhea" id="RHEA-COMP:10698"/>
        <dbReference type="Rhea" id="RHEA-COMP:10700"/>
        <dbReference type="ChEBI" id="CHEBI:15377"/>
        <dbReference type="ChEBI" id="CHEBI:29950"/>
        <dbReference type="ChEBI" id="CHEBI:50058"/>
        <dbReference type="ChEBI" id="CHEBI:57930"/>
        <dbReference type="ChEBI" id="CHEBI:73316"/>
        <dbReference type="EC" id="1.17.4.1"/>
    </reaction>
</comment>
<keyword evidence="6" id="KW-0067">ATP-binding</keyword>
<evidence type="ECO:0000256" key="7">
    <source>
        <dbReference type="ARBA" id="ARBA00023002"/>
    </source>
</evidence>
<dbReference type="Gene3D" id="3.20.70.20">
    <property type="match status" value="1"/>
</dbReference>
<dbReference type="PANTHER" id="PTHR43371">
    <property type="entry name" value="VITAMIN B12-DEPENDENT RIBONUCLEOTIDE REDUCTASE"/>
    <property type="match status" value="1"/>
</dbReference>
<dbReference type="SUPFAM" id="SSF48168">
    <property type="entry name" value="R1 subunit of ribonucleotide reductase, N-terminal domain"/>
    <property type="match status" value="1"/>
</dbReference>
<dbReference type="InterPro" id="IPR008926">
    <property type="entry name" value="RNR_R1-su_N"/>
</dbReference>
<gene>
    <name evidence="17" type="ORF">ENW96_00395</name>
</gene>
<evidence type="ECO:0000256" key="4">
    <source>
        <dbReference type="ARBA" id="ARBA00022634"/>
    </source>
</evidence>
<feature type="domain" description="TSCPD" evidence="16">
    <location>
        <begin position="585"/>
        <end position="688"/>
    </location>
</feature>
<dbReference type="Pfam" id="PF00317">
    <property type="entry name" value="Ribonuc_red_lgN"/>
    <property type="match status" value="1"/>
</dbReference>
<evidence type="ECO:0000256" key="9">
    <source>
        <dbReference type="ARBA" id="ARBA00023157"/>
    </source>
</evidence>
<evidence type="ECO:0000259" key="14">
    <source>
        <dbReference type="Pfam" id="PF00317"/>
    </source>
</evidence>
<dbReference type="PRINTS" id="PR01183">
    <property type="entry name" value="RIBORDTASEM1"/>
</dbReference>
<feature type="domain" description="Ribonucleotide reductase large subunit C-terminal" evidence="15">
    <location>
        <begin position="413"/>
        <end position="559"/>
    </location>
</feature>
<evidence type="ECO:0000256" key="1">
    <source>
        <dbReference type="ARBA" id="ARBA00001922"/>
    </source>
</evidence>
<dbReference type="InterPro" id="IPR000788">
    <property type="entry name" value="RNR_lg_C"/>
</dbReference>
<dbReference type="EMBL" id="DTMF01000013">
    <property type="protein sequence ID" value="HGF32835.1"/>
    <property type="molecule type" value="Genomic_DNA"/>
</dbReference>
<dbReference type="NCBIfam" id="TIGR02504">
    <property type="entry name" value="NrdJ_Z"/>
    <property type="match status" value="1"/>
</dbReference>
<evidence type="ECO:0000256" key="12">
    <source>
        <dbReference type="ARBA" id="ARBA00047754"/>
    </source>
</evidence>
<keyword evidence="10 13" id="KW-0170">Cobalt</keyword>
<dbReference type="GO" id="GO:0009263">
    <property type="term" value="P:deoxyribonucleotide biosynthetic process"/>
    <property type="evidence" value="ECO:0007669"/>
    <property type="project" value="UniProtKB-KW"/>
</dbReference>
<evidence type="ECO:0000256" key="11">
    <source>
        <dbReference type="ARBA" id="ARBA00025437"/>
    </source>
</evidence>
<feature type="domain" description="Ribonucleotide reductase large subunit N-terminal" evidence="14">
    <location>
        <begin position="10"/>
        <end position="90"/>
    </location>
</feature>
<evidence type="ECO:0000256" key="3">
    <source>
        <dbReference type="ARBA" id="ARBA00022628"/>
    </source>
</evidence>
<comment type="function">
    <text evidence="11 13">Catalyzes the reduction of ribonucleotides to deoxyribonucleotides. May function to provide a pool of deoxyribonucleotide precursors for DNA repair during oxygen limitation and/or for immediate growth after restoration of oxygen.</text>
</comment>
<dbReference type="InterPro" id="IPR013344">
    <property type="entry name" value="RNR_NrdJ/NrdZ"/>
</dbReference>
<dbReference type="FunFam" id="3.20.70.20:FF:000018">
    <property type="entry name" value="Vitamin B12-dependent ribonucleotide reductase"/>
    <property type="match status" value="1"/>
</dbReference>
<dbReference type="InterPro" id="IPR013509">
    <property type="entry name" value="RNR_lsu_N"/>
</dbReference>
<dbReference type="InterPro" id="IPR024434">
    <property type="entry name" value="TSCPD_dom"/>
</dbReference>
<accession>A0A7C3V3F2</accession>
<evidence type="ECO:0000313" key="17">
    <source>
        <dbReference type="EMBL" id="HGF32835.1"/>
    </source>
</evidence>
<dbReference type="InterPro" id="IPR050862">
    <property type="entry name" value="RdRp_reductase_class-2"/>
</dbReference>
<dbReference type="GO" id="GO:0005524">
    <property type="term" value="F:ATP binding"/>
    <property type="evidence" value="ECO:0007669"/>
    <property type="project" value="UniProtKB-KW"/>
</dbReference>
<comment type="similarity">
    <text evidence="2 13">Belongs to the ribonucleoside diphosphate reductase class-2 family.</text>
</comment>
<dbReference type="EC" id="1.17.4.1" evidence="13"/>
<dbReference type="AlphaFoldDB" id="A0A7C3V3F2"/>
<comment type="caution">
    <text evidence="17">The sequence shown here is derived from an EMBL/GenBank/DDBJ whole genome shotgun (WGS) entry which is preliminary data.</text>
</comment>
<dbReference type="UniPathway" id="UPA00326"/>
<evidence type="ECO:0000256" key="6">
    <source>
        <dbReference type="ARBA" id="ARBA00022840"/>
    </source>
</evidence>
<evidence type="ECO:0000256" key="8">
    <source>
        <dbReference type="ARBA" id="ARBA00023116"/>
    </source>
</evidence>
<evidence type="ECO:0000259" key="16">
    <source>
        <dbReference type="Pfam" id="PF12637"/>
    </source>
</evidence>
<keyword evidence="5 13" id="KW-0547">Nucleotide-binding</keyword>
<dbReference type="Pfam" id="PF12637">
    <property type="entry name" value="TSCPD"/>
    <property type="match status" value="1"/>
</dbReference>
<organism evidence="17">
    <name type="scientific">Desulfobacca acetoxidans</name>
    <dbReference type="NCBI Taxonomy" id="60893"/>
    <lineage>
        <taxon>Bacteria</taxon>
        <taxon>Pseudomonadati</taxon>
        <taxon>Thermodesulfobacteriota</taxon>
        <taxon>Desulfobaccia</taxon>
        <taxon>Desulfobaccales</taxon>
        <taxon>Desulfobaccaceae</taxon>
        <taxon>Desulfobacca</taxon>
    </lineage>
</organism>
<keyword evidence="4 13" id="KW-0237">DNA synthesis</keyword>
<keyword evidence="9" id="KW-1015">Disulfide bond</keyword>
<dbReference type="GO" id="GO:0071897">
    <property type="term" value="P:DNA biosynthetic process"/>
    <property type="evidence" value="ECO:0007669"/>
    <property type="project" value="UniProtKB-KW"/>
</dbReference>
<evidence type="ECO:0000256" key="5">
    <source>
        <dbReference type="ARBA" id="ARBA00022741"/>
    </source>
</evidence>
<proteinExistence type="inferred from homology"/>
<feature type="domain" description="Ribonucleotide reductase large subunit C-terminal" evidence="15">
    <location>
        <begin position="93"/>
        <end position="406"/>
    </location>
</feature>
<evidence type="ECO:0000256" key="13">
    <source>
        <dbReference type="RuleBase" id="RU364064"/>
    </source>
</evidence>
<protein>
    <recommendedName>
        <fullName evidence="13">Vitamin B12-dependent ribonucleotide reductase</fullName>
        <ecNumber evidence="13">1.17.4.1</ecNumber>
    </recommendedName>
</protein>
<dbReference type="CDD" id="cd02888">
    <property type="entry name" value="RNR_II_dimer"/>
    <property type="match status" value="1"/>
</dbReference>
<reference evidence="17" key="1">
    <citation type="journal article" date="2020" name="mSystems">
        <title>Genome- and Community-Level Interaction Insights into Carbon Utilization and Element Cycling Functions of Hydrothermarchaeota in Hydrothermal Sediment.</title>
        <authorList>
            <person name="Zhou Z."/>
            <person name="Liu Y."/>
            <person name="Xu W."/>
            <person name="Pan J."/>
            <person name="Luo Z.H."/>
            <person name="Li M."/>
        </authorList>
    </citation>
    <scope>NUCLEOTIDE SEQUENCE [LARGE SCALE GENOMIC DNA]</scope>
    <source>
        <strain evidence="17">SpSt-897</strain>
    </source>
</reference>
<evidence type="ECO:0000256" key="2">
    <source>
        <dbReference type="ARBA" id="ARBA00007405"/>
    </source>
</evidence>
<name>A0A7C3V3F2_9BACT</name>
<dbReference type="Pfam" id="PF02867">
    <property type="entry name" value="Ribonuc_red_lgC"/>
    <property type="match status" value="2"/>
</dbReference>
<evidence type="ECO:0000259" key="15">
    <source>
        <dbReference type="Pfam" id="PF02867"/>
    </source>
</evidence>
<sequence>MHEISQDLPLSANAVVVLKRRYLKKDEKGEVAEGAPDMFRRVADTIAEMDRLYDPDADVAATAKKFYDMMASLAFMPNSPTLMNAGRELGHLSACFVLPVEDSIDSIFDAIKHTALIHKSGGGTGFSFSRIRPENDPVMSTKGVASGPISFMNIFDVATETIKQGGTRRGANMGLLRVDHPDIEKFVTCKNDTKKLTNFNISVGLTDAFMEAVREDKTFPLVNPRNGREASRVRATELFDLIVKSAWATGEPGIIFLDAINRTNPLPHLGDIEATNPCGEQPLLPYESCNLGSLNLARLVEDGSINYRALRELVHNAVHFLDNVIDANRFPLDLIAENTRNNRKVGLGVMGFADLLLQLGIPYNSEEAVQTAEEVMAFINQEAKKASAALADRRGNFPSYAGSRYDGNGMGRMRNATVTTMAPTGTISIIAGASSGIEPLFAISYVRRVLEGTELVEVHPYFEELAKRRGFYSPELMRAVARTGSIRDFKEIPKDIRRLFVTAHEVSPQWHIKIQAAFQKHTDNAVSKTVNFPRQATPEDVRRVYLMAYEQGLKGVTIYRDGSREDQVLSFGEKQKPKEFQYIKPRPRPEETTGVTRLITTGCGKLYVTVNRDEDGFCEVFAQMGKTGGCASSQIESTGRLISLALRSGVHMEAIIKQINGIRCPHSIWQNGRQVLSCPDAIAQVLSQVSQTKLPTPTAAMGACPDCGGAVEHEGGCLVCRACGFSKCN</sequence>
<dbReference type="SUPFAM" id="SSF51998">
    <property type="entry name" value="PFL-like glycyl radical enzymes"/>
    <property type="match status" value="1"/>
</dbReference>
<dbReference type="GO" id="GO:0004748">
    <property type="term" value="F:ribonucleoside-diphosphate reductase activity, thioredoxin disulfide as acceptor"/>
    <property type="evidence" value="ECO:0007669"/>
    <property type="project" value="UniProtKB-EC"/>
</dbReference>
<comment type="cofactor">
    <cofactor evidence="1 13">
        <name>adenosylcob(III)alamin</name>
        <dbReference type="ChEBI" id="CHEBI:18408"/>
    </cofactor>
</comment>
<dbReference type="PANTHER" id="PTHR43371:SF1">
    <property type="entry name" value="RIBONUCLEOSIDE-DIPHOSPHATE REDUCTASE"/>
    <property type="match status" value="1"/>
</dbReference>
<keyword evidence="7 13" id="KW-0560">Oxidoreductase</keyword>
<keyword evidence="3 13" id="KW-0846">Cobalamin</keyword>
<dbReference type="NCBIfam" id="NF006417">
    <property type="entry name" value="PRK08665.1"/>
    <property type="match status" value="1"/>
</dbReference>
<keyword evidence="8" id="KW-0215">Deoxyribonucleotide synthesis</keyword>
<evidence type="ECO:0000256" key="10">
    <source>
        <dbReference type="ARBA" id="ARBA00023285"/>
    </source>
</evidence>
<dbReference type="GO" id="GO:0031419">
    <property type="term" value="F:cobalamin binding"/>
    <property type="evidence" value="ECO:0007669"/>
    <property type="project" value="UniProtKB-KW"/>
</dbReference>